<dbReference type="InterPro" id="IPR024934">
    <property type="entry name" value="Rubredoxin-like_dom"/>
</dbReference>
<feature type="binding site" evidence="7">
    <location>
        <position position="8"/>
    </location>
    <ligand>
        <name>Fe cation</name>
        <dbReference type="ChEBI" id="CHEBI:24875"/>
    </ligand>
</feature>
<dbReference type="PROSITE" id="PS50903">
    <property type="entry name" value="RUBREDOXIN_LIKE"/>
    <property type="match status" value="1"/>
</dbReference>
<dbReference type="InterPro" id="IPR050526">
    <property type="entry name" value="Rubredoxin_ET"/>
</dbReference>
<accession>A0A2N0UK58</accession>
<dbReference type="AlphaFoldDB" id="A0A2N0UK58"/>
<dbReference type="CDD" id="cd00730">
    <property type="entry name" value="rubredoxin"/>
    <property type="match status" value="1"/>
</dbReference>
<dbReference type="GO" id="GO:0009055">
    <property type="term" value="F:electron transfer activity"/>
    <property type="evidence" value="ECO:0007669"/>
    <property type="project" value="InterPro"/>
</dbReference>
<name>A0A2N0UK58_9FIRM</name>
<protein>
    <recommendedName>
        <fullName evidence="6">Rubredoxin</fullName>
    </recommendedName>
</protein>
<evidence type="ECO:0000256" key="4">
    <source>
        <dbReference type="ARBA" id="ARBA00022982"/>
    </source>
</evidence>
<dbReference type="FunFam" id="2.20.28.10:FF:000001">
    <property type="entry name" value="Rubredoxin"/>
    <property type="match status" value="1"/>
</dbReference>
<keyword evidence="5 6" id="KW-0408">Iron</keyword>
<evidence type="ECO:0000256" key="6">
    <source>
        <dbReference type="PIRNR" id="PIRNR000071"/>
    </source>
</evidence>
<dbReference type="GO" id="GO:0005506">
    <property type="term" value="F:iron ion binding"/>
    <property type="evidence" value="ECO:0007669"/>
    <property type="project" value="InterPro"/>
</dbReference>
<evidence type="ECO:0000256" key="2">
    <source>
        <dbReference type="ARBA" id="ARBA00022448"/>
    </source>
</evidence>
<keyword evidence="9" id="KW-1185">Reference proteome</keyword>
<feature type="binding site" evidence="7">
    <location>
        <position position="5"/>
    </location>
    <ligand>
        <name>Fe cation</name>
        <dbReference type="ChEBI" id="CHEBI:24875"/>
    </ligand>
</feature>
<dbReference type="RefSeq" id="WP_015524278.1">
    <property type="nucleotide sequence ID" value="NZ_CABMMZ010000070.1"/>
</dbReference>
<dbReference type="PRINTS" id="PR00163">
    <property type="entry name" value="RUBREDOXIN"/>
</dbReference>
<dbReference type="Proteomes" id="UP000233425">
    <property type="component" value="Unassembled WGS sequence"/>
</dbReference>
<evidence type="ECO:0000256" key="7">
    <source>
        <dbReference type="PIRSR" id="PIRSR000071-1"/>
    </source>
</evidence>
<dbReference type="PANTHER" id="PTHR47627">
    <property type="entry name" value="RUBREDOXIN"/>
    <property type="match status" value="1"/>
</dbReference>
<dbReference type="GeneID" id="93767902"/>
<feature type="binding site" evidence="7">
    <location>
        <position position="38"/>
    </location>
    <ligand>
        <name>Fe cation</name>
        <dbReference type="ChEBI" id="CHEBI:24875"/>
    </ligand>
</feature>
<dbReference type="InterPro" id="IPR024935">
    <property type="entry name" value="Rubredoxin_dom"/>
</dbReference>
<evidence type="ECO:0000256" key="1">
    <source>
        <dbReference type="ARBA" id="ARBA00005337"/>
    </source>
</evidence>
<comment type="caution">
    <text evidence="8">The sequence shown here is derived from an EMBL/GenBank/DDBJ whole genome shotgun (WGS) entry which is preliminary data.</text>
</comment>
<dbReference type="NCBIfam" id="NF045768">
    <property type="entry name" value="RubredRD"/>
    <property type="match status" value="1"/>
</dbReference>
<proteinExistence type="inferred from homology"/>
<dbReference type="PIRSF" id="PIRSF000071">
    <property type="entry name" value="Rubredoxin"/>
    <property type="match status" value="1"/>
</dbReference>
<dbReference type="Pfam" id="PF00301">
    <property type="entry name" value="Rubredoxin"/>
    <property type="match status" value="1"/>
</dbReference>
<comment type="cofactor">
    <cofactor evidence="6 7">
        <name>Fe(3+)</name>
        <dbReference type="ChEBI" id="CHEBI:29034"/>
    </cofactor>
    <text evidence="6 7">Binds 1 Fe(3+) ion per subunit.</text>
</comment>
<sequence>MKYVCDVCGYVYDPEIGDPDNGVDAGTAWEDVPEDWVCPLCGVGKDEFSAEE</sequence>
<evidence type="ECO:0000313" key="8">
    <source>
        <dbReference type="EMBL" id="PKD27451.1"/>
    </source>
</evidence>
<evidence type="ECO:0000256" key="5">
    <source>
        <dbReference type="ARBA" id="ARBA00023004"/>
    </source>
</evidence>
<organism evidence="8 9">
    <name type="scientific">Ruminococcus bromii</name>
    <dbReference type="NCBI Taxonomy" id="40518"/>
    <lineage>
        <taxon>Bacteria</taxon>
        <taxon>Bacillati</taxon>
        <taxon>Bacillota</taxon>
        <taxon>Clostridia</taxon>
        <taxon>Eubacteriales</taxon>
        <taxon>Oscillospiraceae</taxon>
        <taxon>Ruminococcus</taxon>
    </lineage>
</organism>
<dbReference type="GO" id="GO:0043448">
    <property type="term" value="P:alkane catabolic process"/>
    <property type="evidence" value="ECO:0007669"/>
    <property type="project" value="TreeGrafter"/>
</dbReference>
<reference evidence="8" key="1">
    <citation type="journal article" date="2018" name="Environ. Microbiol.">
        <title>Sporulation capability and amylosome conservation among diverse human colonic and rumen isolates of the keystone starch-degrader Ruminococcus bromii.</title>
        <authorList>
            <person name="Mukhopadhya I."/>
            <person name="Morais S."/>
            <person name="Laverde-Gomez J."/>
            <person name="Sheridan P.O."/>
            <person name="Walker A.W."/>
            <person name="Kelly W."/>
            <person name="Klieve A.V."/>
            <person name="Ouwerkerk D."/>
            <person name="Duncan S.H."/>
            <person name="Louis P."/>
            <person name="Koropatkin N."/>
            <person name="Cockburn D."/>
            <person name="Kibler R."/>
            <person name="Cooper P.J."/>
            <person name="Sandoval C."/>
            <person name="Crost E."/>
            <person name="Juge N."/>
            <person name="Bayer E.A."/>
            <person name="Flint H.J."/>
        </authorList>
    </citation>
    <scope>NUCLEOTIDE SEQUENCE [LARGE SCALE GENOMIC DNA]</scope>
    <source>
        <strain evidence="8">ATCC 27255</strain>
    </source>
</reference>
<keyword evidence="3 6" id="KW-0479">Metal-binding</keyword>
<dbReference type="PANTHER" id="PTHR47627:SF1">
    <property type="entry name" value="RUBREDOXIN-1-RELATED"/>
    <property type="match status" value="1"/>
</dbReference>
<dbReference type="InterPro" id="IPR024922">
    <property type="entry name" value="Rubredoxin"/>
</dbReference>
<evidence type="ECO:0000256" key="3">
    <source>
        <dbReference type="ARBA" id="ARBA00022723"/>
    </source>
</evidence>
<dbReference type="PROSITE" id="PS00202">
    <property type="entry name" value="RUBREDOXIN"/>
    <property type="match status" value="1"/>
</dbReference>
<comment type="similarity">
    <text evidence="1 6">Belongs to the rubredoxin family.</text>
</comment>
<keyword evidence="4 6" id="KW-0249">Electron transport</keyword>
<dbReference type="Gene3D" id="2.20.28.10">
    <property type="match status" value="1"/>
</dbReference>
<feature type="binding site" evidence="7">
    <location>
        <position position="41"/>
    </location>
    <ligand>
        <name>Fe cation</name>
        <dbReference type="ChEBI" id="CHEBI:24875"/>
    </ligand>
</feature>
<dbReference type="InterPro" id="IPR018527">
    <property type="entry name" value="Rubredoxin_Fe_BS"/>
</dbReference>
<dbReference type="EMBL" id="NNSR01000070">
    <property type="protein sequence ID" value="PKD27451.1"/>
    <property type="molecule type" value="Genomic_DNA"/>
</dbReference>
<dbReference type="SUPFAM" id="SSF57802">
    <property type="entry name" value="Rubredoxin-like"/>
    <property type="match status" value="1"/>
</dbReference>
<gene>
    <name evidence="8" type="ORF">RBATCC27255_01556</name>
</gene>
<evidence type="ECO:0000313" key="9">
    <source>
        <dbReference type="Proteomes" id="UP000233425"/>
    </source>
</evidence>
<keyword evidence="2 6" id="KW-0813">Transport</keyword>